<protein>
    <recommendedName>
        <fullName evidence="3">Co-chaperonin GroES</fullName>
    </recommendedName>
    <alternativeName>
        <fullName evidence="3">10 kDa chaperonin</fullName>
    </alternativeName>
    <alternativeName>
        <fullName evidence="3">Chaperonin-10</fullName>
        <shortName evidence="3">Cpn10</shortName>
    </alternativeName>
</protein>
<sequence length="110" mass="12102">MLKIIKFNLLEVILMLKPLGDRVVVKFNEEQEKTVGGFVLAGAQKESTRKAKVVAVSETGIRTITGELVPPSVKIGQEVLVESGHDLEVTFNEEKVSIIRESDIIAIITE</sequence>
<dbReference type="Gene3D" id="2.30.33.40">
    <property type="entry name" value="GroES chaperonin"/>
    <property type="match status" value="1"/>
</dbReference>
<dbReference type="InterPro" id="IPR037124">
    <property type="entry name" value="Chaperonin_GroES_sf"/>
</dbReference>
<comment type="subcellular location">
    <subcellularLocation>
        <location evidence="3">Cytoplasm</location>
    </subcellularLocation>
</comment>
<dbReference type="Pfam" id="PF00166">
    <property type="entry name" value="Cpn10"/>
    <property type="match status" value="1"/>
</dbReference>
<evidence type="ECO:0000313" key="5">
    <source>
        <dbReference type="EMBL" id="EGJ26874.1"/>
    </source>
</evidence>
<accession>A0ABN0CUK7</accession>
<dbReference type="InterPro" id="IPR020818">
    <property type="entry name" value="Chaperonin_GroES"/>
</dbReference>
<dbReference type="InterPro" id="IPR018369">
    <property type="entry name" value="Chaprnonin_Cpn10_CS"/>
</dbReference>
<comment type="function">
    <text evidence="3 4">Together with the chaperonin GroEL, plays an essential role in assisting protein folding. The GroEL-GroES system forms a nano-cage that allows encapsulation of the non-native substrate proteins and provides a physical environment optimized to promote and accelerate protein folding. GroES binds to the apical surface of the GroEL ring, thereby capping the opening of the GroEL channel.</text>
</comment>
<dbReference type="InterPro" id="IPR011032">
    <property type="entry name" value="GroES-like_sf"/>
</dbReference>
<comment type="similarity">
    <text evidence="1 3 4">Belongs to the GroES chaperonin family.</text>
</comment>
<evidence type="ECO:0000256" key="3">
    <source>
        <dbReference type="HAMAP-Rule" id="MF_00580"/>
    </source>
</evidence>
<dbReference type="SUPFAM" id="SSF50129">
    <property type="entry name" value="GroES-like"/>
    <property type="match status" value="1"/>
</dbReference>
<evidence type="ECO:0000256" key="4">
    <source>
        <dbReference type="RuleBase" id="RU000535"/>
    </source>
</evidence>
<keyword evidence="6" id="KW-1185">Reference proteome</keyword>
<dbReference type="EMBL" id="AEUU02000001">
    <property type="protein sequence ID" value="EGJ26874.1"/>
    <property type="molecule type" value="Genomic_DNA"/>
</dbReference>
<dbReference type="CDD" id="cd00320">
    <property type="entry name" value="cpn10"/>
    <property type="match status" value="1"/>
</dbReference>
<organism evidence="5 6">
    <name type="scientific">Streptococcus porcinus str. Jelinkova 176</name>
    <dbReference type="NCBI Taxonomy" id="873448"/>
    <lineage>
        <taxon>Bacteria</taxon>
        <taxon>Bacillati</taxon>
        <taxon>Bacillota</taxon>
        <taxon>Bacilli</taxon>
        <taxon>Lactobacillales</taxon>
        <taxon>Streptococcaceae</taxon>
        <taxon>Streptococcus</taxon>
    </lineage>
</organism>
<evidence type="ECO:0000256" key="2">
    <source>
        <dbReference type="ARBA" id="ARBA00023186"/>
    </source>
</evidence>
<proteinExistence type="inferred from homology"/>
<name>A0ABN0CUK7_STRPO</name>
<evidence type="ECO:0000313" key="6">
    <source>
        <dbReference type="Proteomes" id="UP000005356"/>
    </source>
</evidence>
<dbReference type="SMART" id="SM00883">
    <property type="entry name" value="Cpn10"/>
    <property type="match status" value="1"/>
</dbReference>
<dbReference type="Proteomes" id="UP000005356">
    <property type="component" value="Unassembled WGS sequence"/>
</dbReference>
<evidence type="ECO:0000256" key="1">
    <source>
        <dbReference type="ARBA" id="ARBA00006975"/>
    </source>
</evidence>
<comment type="caution">
    <text evidence="5">The sequence shown here is derived from an EMBL/GenBank/DDBJ whole genome shotgun (WGS) entry which is preliminary data.</text>
</comment>
<dbReference type="PROSITE" id="PS00681">
    <property type="entry name" value="CHAPERONINS_CPN10"/>
    <property type="match status" value="1"/>
</dbReference>
<dbReference type="HAMAP" id="MF_00580">
    <property type="entry name" value="CH10"/>
    <property type="match status" value="1"/>
</dbReference>
<dbReference type="PANTHER" id="PTHR10772:SF58">
    <property type="entry name" value="CO-CHAPERONIN GROES"/>
    <property type="match status" value="1"/>
</dbReference>
<keyword evidence="3" id="KW-0963">Cytoplasm</keyword>
<keyword evidence="2 3" id="KW-0143">Chaperone</keyword>
<comment type="subunit">
    <text evidence="3">Heptamer of 7 subunits arranged in a ring. Interacts with the chaperonin GroEL.</text>
</comment>
<gene>
    <name evidence="3 5" type="primary">groS</name>
    <name evidence="3" type="synonym">groES</name>
    <name evidence="5" type="ORF">STRPO_1293</name>
</gene>
<reference evidence="5 6" key="1">
    <citation type="journal article" date="2014" name="Int. J. Syst. Evol. Microbiol.">
        <title>Phylogenomics and the dynamic genome evolution of the genus Streptococcus.</title>
        <authorList>
            <consortium name="The Broad Institute Genome Sequencing Platform"/>
            <person name="Richards V.P."/>
            <person name="Palmer S.R."/>
            <person name="Pavinski Bitar P.D."/>
            <person name="Qin X."/>
            <person name="Weinstock G.M."/>
            <person name="Highlander S.K."/>
            <person name="Town C.D."/>
            <person name="Burne R.A."/>
            <person name="Stanhope M.J."/>
        </authorList>
    </citation>
    <scope>NUCLEOTIDE SEQUENCE [LARGE SCALE GENOMIC DNA]</scope>
    <source>
        <strain evidence="5 6">Jelinkova 176</strain>
    </source>
</reference>
<dbReference type="PRINTS" id="PR00297">
    <property type="entry name" value="CHAPERONIN10"/>
</dbReference>
<dbReference type="PANTHER" id="PTHR10772">
    <property type="entry name" value="10 KDA HEAT SHOCK PROTEIN"/>
    <property type="match status" value="1"/>
</dbReference>
<dbReference type="NCBIfam" id="NF001528">
    <property type="entry name" value="PRK00364.1-4"/>
    <property type="match status" value="1"/>
</dbReference>